<evidence type="ECO:0000313" key="1">
    <source>
        <dbReference type="EMBL" id="MDM8270544.1"/>
    </source>
</evidence>
<protein>
    <recommendedName>
        <fullName evidence="3">Head-to-tail stopper</fullName>
    </recommendedName>
</protein>
<dbReference type="RefSeq" id="WP_289510640.1">
    <property type="nucleotide sequence ID" value="NZ_JAUDEA010000002.1"/>
</dbReference>
<evidence type="ECO:0000313" key="2">
    <source>
        <dbReference type="Proteomes" id="UP001529256"/>
    </source>
</evidence>
<comment type="caution">
    <text evidence="1">The sequence shown here is derived from an EMBL/GenBank/DDBJ whole genome shotgun (WGS) entry which is preliminary data.</text>
</comment>
<gene>
    <name evidence="1" type="ORF">QUW25_02425</name>
</gene>
<reference evidence="1" key="1">
    <citation type="submission" date="2023-06" db="EMBL/GenBank/DDBJ databases">
        <title>Identification and characterization of horizontal gene transfer across gut microbiota members of farm animals based on homology search.</title>
        <authorList>
            <person name="Schwarzerova J."/>
            <person name="Nykrynova M."/>
            <person name="Jureckova K."/>
            <person name="Cejkova D."/>
            <person name="Rychlik I."/>
        </authorList>
    </citation>
    <scope>NUCLEOTIDE SEQUENCE</scope>
    <source>
        <strain evidence="1">153_Feed</strain>
    </source>
</reference>
<proteinExistence type="predicted"/>
<sequence>MIAPLPDLGLIAGETVTVRTPTIGYDEHMEEVVTWGEATVQNVVVTPGATSDVLDGTRPDGTRVAFTLGFPKSFTAPLRGCRVTVRGIECAVIGDPQPYTPENVPGAWNYTAEVERVDG</sequence>
<dbReference type="Proteomes" id="UP001529256">
    <property type="component" value="Unassembled WGS sequence"/>
</dbReference>
<evidence type="ECO:0008006" key="3">
    <source>
        <dbReference type="Google" id="ProtNLM"/>
    </source>
</evidence>
<dbReference type="EMBL" id="JAUDEA010000002">
    <property type="protein sequence ID" value="MDM8270544.1"/>
    <property type="molecule type" value="Genomic_DNA"/>
</dbReference>
<name>A0ABT7V1S5_9ACTN</name>
<accession>A0ABT7V1S5</accession>
<keyword evidence="2" id="KW-1185">Reference proteome</keyword>
<reference evidence="1" key="2">
    <citation type="submission" date="2023-06" db="EMBL/GenBank/DDBJ databases">
        <authorList>
            <person name="Zeman M."/>
            <person name="Kubasova T."/>
            <person name="Jahodarova E."/>
            <person name="Nykrynova M."/>
            <person name="Rychlik I."/>
        </authorList>
    </citation>
    <scope>NUCLEOTIDE SEQUENCE</scope>
    <source>
        <strain evidence="1">153_Feed</strain>
    </source>
</reference>
<organism evidence="1 2">
    <name type="scientific">Thermophilibacter provencensis</name>
    <dbReference type="NCBI Taxonomy" id="1852386"/>
    <lineage>
        <taxon>Bacteria</taxon>
        <taxon>Bacillati</taxon>
        <taxon>Actinomycetota</taxon>
        <taxon>Coriobacteriia</taxon>
        <taxon>Coriobacteriales</taxon>
        <taxon>Atopobiaceae</taxon>
        <taxon>Thermophilibacter</taxon>
    </lineage>
</organism>